<keyword evidence="4 7" id="KW-1133">Transmembrane helix</keyword>
<comment type="subcellular location">
    <subcellularLocation>
        <location evidence="1">Membrane</location>
        <topology evidence="1">Multi-pass membrane protein</topology>
    </subcellularLocation>
</comment>
<feature type="transmembrane region" description="Helical" evidence="7">
    <location>
        <begin position="78"/>
        <end position="103"/>
    </location>
</feature>
<dbReference type="EMBL" id="CANL01000002">
    <property type="protein sequence ID" value="CCM62192.1"/>
    <property type="molecule type" value="Genomic_DNA"/>
</dbReference>
<dbReference type="AlphaFoldDB" id="R4Z0N9"/>
<dbReference type="PANTHER" id="PTHR31272">
    <property type="entry name" value="CYTOCHROME C-TYPE BIOGENESIS PROTEIN HI_1454-RELATED"/>
    <property type="match status" value="1"/>
</dbReference>
<feature type="transmembrane region" description="Helical" evidence="7">
    <location>
        <begin position="124"/>
        <end position="147"/>
    </location>
</feature>
<dbReference type="PANTHER" id="PTHR31272:SF4">
    <property type="entry name" value="CYTOCHROME C-TYPE BIOGENESIS PROTEIN HI_1454-RELATED"/>
    <property type="match status" value="1"/>
</dbReference>
<feature type="transmembrane region" description="Helical" evidence="7">
    <location>
        <begin position="49"/>
        <end position="72"/>
    </location>
</feature>
<evidence type="ECO:0000256" key="4">
    <source>
        <dbReference type="ARBA" id="ARBA00022989"/>
    </source>
</evidence>
<dbReference type="GO" id="GO:0016020">
    <property type="term" value="C:membrane"/>
    <property type="evidence" value="ECO:0007669"/>
    <property type="project" value="UniProtKB-SubCell"/>
</dbReference>
<comment type="similarity">
    <text evidence="2">Belongs to the DsbD family.</text>
</comment>
<feature type="domain" description="Cytochrome C biogenesis protein transmembrane" evidence="8">
    <location>
        <begin position="10"/>
        <end position="188"/>
    </location>
</feature>
<evidence type="ECO:0000259" key="8">
    <source>
        <dbReference type="Pfam" id="PF02683"/>
    </source>
</evidence>
<dbReference type="eggNOG" id="COG0785">
    <property type="taxonomic scope" value="Bacteria"/>
</dbReference>
<reference evidence="9 10" key="1">
    <citation type="journal article" date="2013" name="ISME J.">
        <title>Metabolic model for the filamentous 'Candidatus Microthrix parvicella' based on genomic and metagenomic analyses.</title>
        <authorList>
            <person name="Jon McIlroy S."/>
            <person name="Kristiansen R."/>
            <person name="Albertsen M."/>
            <person name="Michael Karst S."/>
            <person name="Rossetti S."/>
            <person name="Lund Nielsen J."/>
            <person name="Tandoi V."/>
            <person name="James Seviour R."/>
            <person name="Nielsen P.H."/>
        </authorList>
    </citation>
    <scope>NUCLEOTIDE SEQUENCE [LARGE SCALE GENOMIC DNA]</scope>
    <source>
        <strain evidence="9 10">RN1</strain>
    </source>
</reference>
<feature type="transmembrane region" description="Helical" evidence="7">
    <location>
        <begin position="12"/>
        <end position="37"/>
    </location>
</feature>
<evidence type="ECO:0000256" key="2">
    <source>
        <dbReference type="ARBA" id="ARBA00006143"/>
    </source>
</evidence>
<dbReference type="STRING" id="1229780.BN381_100079"/>
<feature type="compositionally biased region" description="Low complexity" evidence="6">
    <location>
        <begin position="282"/>
        <end position="292"/>
    </location>
</feature>
<accession>R4Z0N9</accession>
<evidence type="ECO:0000313" key="9">
    <source>
        <dbReference type="EMBL" id="CCM62192.1"/>
    </source>
</evidence>
<evidence type="ECO:0000256" key="6">
    <source>
        <dbReference type="SAM" id="MobiDB-lite"/>
    </source>
</evidence>
<name>R4Z0N9_9ACTN</name>
<dbReference type="GO" id="GO:0017004">
    <property type="term" value="P:cytochrome complex assembly"/>
    <property type="evidence" value="ECO:0007669"/>
    <property type="project" value="InterPro"/>
</dbReference>
<dbReference type="RefSeq" id="WP_012223382.1">
    <property type="nucleotide sequence ID" value="NZ_HG422565.1"/>
</dbReference>
<feature type="region of interest" description="Disordered" evidence="6">
    <location>
        <begin position="273"/>
        <end position="306"/>
    </location>
</feature>
<feature type="transmembrane region" description="Helical" evidence="7">
    <location>
        <begin position="153"/>
        <end position="175"/>
    </location>
</feature>
<evidence type="ECO:0000256" key="7">
    <source>
        <dbReference type="SAM" id="Phobius"/>
    </source>
</evidence>
<proteinExistence type="inferred from homology"/>
<keyword evidence="3 7" id="KW-0812">Transmembrane</keyword>
<protein>
    <submittedName>
        <fullName evidence="9">Putative integral membrane cytochrome biogenesis protein</fullName>
    </submittedName>
</protein>
<dbReference type="InterPro" id="IPR051790">
    <property type="entry name" value="Cytochrome_c-biogenesis_DsbD"/>
</dbReference>
<comment type="caution">
    <text evidence="9">The sequence shown here is derived from an EMBL/GenBank/DDBJ whole genome shotgun (WGS) entry which is preliminary data.</text>
</comment>
<organism evidence="9 10">
    <name type="scientific">Candidatus Neomicrothrix parvicella RN1</name>
    <dbReference type="NCBI Taxonomy" id="1229780"/>
    <lineage>
        <taxon>Bacteria</taxon>
        <taxon>Bacillati</taxon>
        <taxon>Actinomycetota</taxon>
        <taxon>Acidimicrobiia</taxon>
        <taxon>Acidimicrobiales</taxon>
        <taxon>Microthrixaceae</taxon>
        <taxon>Candidatus Neomicrothrix</taxon>
    </lineage>
</organism>
<evidence type="ECO:0000256" key="3">
    <source>
        <dbReference type="ARBA" id="ARBA00022692"/>
    </source>
</evidence>
<evidence type="ECO:0000256" key="1">
    <source>
        <dbReference type="ARBA" id="ARBA00004141"/>
    </source>
</evidence>
<dbReference type="Pfam" id="PF02683">
    <property type="entry name" value="DsbD_TM"/>
    <property type="match status" value="1"/>
</dbReference>
<keyword evidence="10" id="KW-1185">Reference proteome</keyword>
<evidence type="ECO:0000256" key="5">
    <source>
        <dbReference type="ARBA" id="ARBA00023136"/>
    </source>
</evidence>
<evidence type="ECO:0000313" key="10">
    <source>
        <dbReference type="Proteomes" id="UP000018291"/>
    </source>
</evidence>
<gene>
    <name evidence="9" type="ORF">BN381_100079</name>
</gene>
<feature type="transmembrane region" description="Helical" evidence="7">
    <location>
        <begin position="250"/>
        <end position="268"/>
    </location>
</feature>
<dbReference type="HOGENOM" id="CLU_053225_3_0_11"/>
<feature type="transmembrane region" description="Helical" evidence="7">
    <location>
        <begin position="196"/>
        <end position="218"/>
    </location>
</feature>
<dbReference type="InterPro" id="IPR003834">
    <property type="entry name" value="Cyt_c_assmbl_TM_dom"/>
</dbReference>
<sequence length="306" mass="31528">MSPAGEIGYVAAFLGGLLALLSPCGALLLPAFFSYAFDRRSQLLARTGVFYLGLLTTLVPLGVSASAATVFVRSHQETVMTVAGIAIVVLGIVTAFGGGFVLFRRSGESAVTQTNPMSIYTLGLAYGLTGFCTGPILGSILVLAAAGGQPVRGGLLLAIYGLGMVVPLVVLALTWGSIGQRVNRWLRGRTVRLGRLTFHSTSLISGLVLVAVGVFMVVNGGNLVESNTLALAGARAEEWATNLGGRVPDGLLAVIAFIAAGAWLFVAWRRSGASPAEAGPNSPDTTDSSSFDDSVDASRQGPSSRP</sequence>
<dbReference type="OrthoDB" id="4332145at2"/>
<dbReference type="Proteomes" id="UP000018291">
    <property type="component" value="Unassembled WGS sequence"/>
</dbReference>
<keyword evidence="5 7" id="KW-0472">Membrane</keyword>